<keyword evidence="4" id="KW-0326">Glycosidase</keyword>
<dbReference type="Pfam" id="PF02055">
    <property type="entry name" value="Glyco_hydro_30"/>
    <property type="match status" value="1"/>
</dbReference>
<protein>
    <submittedName>
        <fullName evidence="7">Glucosylceramidase</fullName>
    </submittedName>
</protein>
<dbReference type="GeneID" id="94368866"/>
<feature type="domain" description="Glycosyl hydrolase family 30 beta sandwich" evidence="6">
    <location>
        <begin position="418"/>
        <end position="480"/>
    </location>
</feature>
<proteinExistence type="inferred from homology"/>
<dbReference type="RefSeq" id="WP_229797295.1">
    <property type="nucleotide sequence ID" value="NZ_BMWY01000002.1"/>
</dbReference>
<dbReference type="Proteomes" id="UP000615593">
    <property type="component" value="Unassembled WGS sequence"/>
</dbReference>
<keyword evidence="2" id="KW-0732">Signal</keyword>
<reference evidence="8" key="1">
    <citation type="journal article" date="2019" name="Int. J. Syst. Evol. Microbiol.">
        <title>The Global Catalogue of Microorganisms (GCM) 10K type strain sequencing project: providing services to taxonomists for standard genome sequencing and annotation.</title>
        <authorList>
            <consortium name="The Broad Institute Genomics Platform"/>
            <consortium name="The Broad Institute Genome Sequencing Center for Infectious Disease"/>
            <person name="Wu L."/>
            <person name="Ma J."/>
        </authorList>
    </citation>
    <scope>NUCLEOTIDE SEQUENCE [LARGE SCALE GENOMIC DNA]</scope>
    <source>
        <strain evidence="8">KCTC 12708</strain>
    </source>
</reference>
<dbReference type="InterPro" id="IPR033452">
    <property type="entry name" value="GH30_C"/>
</dbReference>
<keyword evidence="8" id="KW-1185">Reference proteome</keyword>
<comment type="caution">
    <text evidence="7">The sequence shown here is derived from an EMBL/GenBank/DDBJ whole genome shotgun (WGS) entry which is preliminary data.</text>
</comment>
<organism evidence="7 8">
    <name type="scientific">Mesonia mobilis</name>
    <dbReference type="NCBI Taxonomy" id="369791"/>
    <lineage>
        <taxon>Bacteria</taxon>
        <taxon>Pseudomonadati</taxon>
        <taxon>Bacteroidota</taxon>
        <taxon>Flavobacteriia</taxon>
        <taxon>Flavobacteriales</taxon>
        <taxon>Flavobacteriaceae</taxon>
        <taxon>Mesonia</taxon>
    </lineage>
</organism>
<dbReference type="PROSITE" id="PS51257">
    <property type="entry name" value="PROKAR_LIPOPROTEIN"/>
    <property type="match status" value="1"/>
</dbReference>
<gene>
    <name evidence="7" type="ORF">GCM10008088_12020</name>
</gene>
<dbReference type="PANTHER" id="PTHR11069">
    <property type="entry name" value="GLUCOSYLCERAMIDASE"/>
    <property type="match status" value="1"/>
</dbReference>
<keyword evidence="3 4" id="KW-0378">Hydrolase</keyword>
<dbReference type="SUPFAM" id="SSF51445">
    <property type="entry name" value="(Trans)glycosidases"/>
    <property type="match status" value="1"/>
</dbReference>
<dbReference type="PRINTS" id="PR00843">
    <property type="entry name" value="GLHYDRLASE30"/>
</dbReference>
<sequence>MMKKFFILIAIATTIVACSDEDIKRYPPPSTGGSGSEVGTAQIWVTSGDESRLLSAQDNLSIIDNNETSYPSITINEDEQMQEIEGFGAALTGSSAYLINNLSTSQKNSLLSNLFDPENGAGMSYLRLTIGASDFSLEDFTYNDMPQGQEDPNLDNFSIAPDEVHIIPVASDILAINPEVKFMGSPWSAPAWMKDNESLYGGKLEEQWYATYANYFVKYIQAFENHGISIDAITPQNEPLHTAGYPTMRMEANEQANFIKNALGPAFAEENISTKIIAYDHNFDEANYPMTVLDDADANSYVSGSAFHAYAGEVSAMSQVHNAYPDKGLYFTEISGGEWSTDFSSNLRWYIQNILMGSTKNWSKNALFWNLALNENHGPTNNGCQDCRGVVTINSSGEIEMNEEYYAIAHFSKFVRPGAHRIGSSDFENNSGLTGVAFQNPDGSKVLIVLNETPTSKTFSAIMGENRFDYALASESVATIIWE</sequence>
<evidence type="ECO:0000256" key="4">
    <source>
        <dbReference type="RuleBase" id="RU361188"/>
    </source>
</evidence>
<evidence type="ECO:0000313" key="7">
    <source>
        <dbReference type="EMBL" id="GGZ51736.1"/>
    </source>
</evidence>
<evidence type="ECO:0000256" key="2">
    <source>
        <dbReference type="ARBA" id="ARBA00022729"/>
    </source>
</evidence>
<dbReference type="InterPro" id="IPR033453">
    <property type="entry name" value="Glyco_hydro_30_TIM-barrel"/>
</dbReference>
<comment type="similarity">
    <text evidence="1 4">Belongs to the glycosyl hydrolase 30 family.</text>
</comment>
<accession>A0ABQ3BSE1</accession>
<evidence type="ECO:0000256" key="3">
    <source>
        <dbReference type="ARBA" id="ARBA00022801"/>
    </source>
</evidence>
<dbReference type="InterPro" id="IPR017853">
    <property type="entry name" value="GH"/>
</dbReference>
<dbReference type="EMBL" id="BMWY01000002">
    <property type="protein sequence ID" value="GGZ51736.1"/>
    <property type="molecule type" value="Genomic_DNA"/>
</dbReference>
<feature type="domain" description="Glycosyl hydrolase family 30 TIM-barrel" evidence="5">
    <location>
        <begin position="84"/>
        <end position="415"/>
    </location>
</feature>
<dbReference type="InterPro" id="IPR013780">
    <property type="entry name" value="Glyco_hydro_b"/>
</dbReference>
<name>A0ABQ3BSE1_9FLAO</name>
<dbReference type="Pfam" id="PF17189">
    <property type="entry name" value="Glyco_hydro_30C"/>
    <property type="match status" value="1"/>
</dbReference>
<dbReference type="Gene3D" id="3.20.20.80">
    <property type="entry name" value="Glycosidases"/>
    <property type="match status" value="1"/>
</dbReference>
<dbReference type="Gene3D" id="2.60.40.1180">
    <property type="entry name" value="Golgi alpha-mannosidase II"/>
    <property type="match status" value="1"/>
</dbReference>
<dbReference type="InterPro" id="IPR001139">
    <property type="entry name" value="Glyco_hydro_30"/>
</dbReference>
<evidence type="ECO:0000256" key="1">
    <source>
        <dbReference type="ARBA" id="ARBA00005382"/>
    </source>
</evidence>
<evidence type="ECO:0000313" key="8">
    <source>
        <dbReference type="Proteomes" id="UP000615593"/>
    </source>
</evidence>
<evidence type="ECO:0000259" key="6">
    <source>
        <dbReference type="Pfam" id="PF17189"/>
    </source>
</evidence>
<dbReference type="PANTHER" id="PTHR11069:SF23">
    <property type="entry name" value="LYSOSOMAL ACID GLUCOSYLCERAMIDASE"/>
    <property type="match status" value="1"/>
</dbReference>
<evidence type="ECO:0000259" key="5">
    <source>
        <dbReference type="Pfam" id="PF02055"/>
    </source>
</evidence>